<feature type="region of interest" description="Disordered" evidence="1">
    <location>
        <begin position="346"/>
        <end position="397"/>
    </location>
</feature>
<dbReference type="InterPro" id="IPR021728">
    <property type="entry name" value="DUF3300"/>
</dbReference>
<feature type="region of interest" description="Disordered" evidence="1">
    <location>
        <begin position="410"/>
        <end position="649"/>
    </location>
</feature>
<feature type="compositionally biased region" description="Pro residues" evidence="1">
    <location>
        <begin position="37"/>
        <end position="57"/>
    </location>
</feature>
<keyword evidence="2" id="KW-0732">Signal</keyword>
<feature type="compositionally biased region" description="Low complexity" evidence="1">
    <location>
        <begin position="371"/>
        <end position="397"/>
    </location>
</feature>
<evidence type="ECO:0000256" key="1">
    <source>
        <dbReference type="SAM" id="MobiDB-lite"/>
    </source>
</evidence>
<feature type="signal peptide" evidence="2">
    <location>
        <begin position="1"/>
        <end position="22"/>
    </location>
</feature>
<evidence type="ECO:0008006" key="4">
    <source>
        <dbReference type="Google" id="ProtNLM"/>
    </source>
</evidence>
<feature type="region of interest" description="Disordered" evidence="1">
    <location>
        <begin position="32"/>
        <end position="61"/>
    </location>
</feature>
<name>C5CT87_VARPS</name>
<feature type="compositionally biased region" description="Low complexity" evidence="1">
    <location>
        <begin position="423"/>
        <end position="632"/>
    </location>
</feature>
<feature type="compositionally biased region" description="Pro residues" evidence="1">
    <location>
        <begin position="350"/>
        <end position="370"/>
    </location>
</feature>
<reference evidence="3" key="1">
    <citation type="submission" date="2009-06" db="EMBL/GenBank/DDBJ databases">
        <title>Complete sequence of chromosome 1 of Variovorax paradoxus S110.</title>
        <authorList>
            <consortium name="US DOE Joint Genome Institute"/>
            <person name="Lucas S."/>
            <person name="Copeland A."/>
            <person name="Lapidus A."/>
            <person name="Glavina del Rio T."/>
            <person name="Tice H."/>
            <person name="Bruce D."/>
            <person name="Goodwin L."/>
            <person name="Pitluck S."/>
            <person name="Chertkov O."/>
            <person name="Brettin T."/>
            <person name="Detter J.C."/>
            <person name="Han C."/>
            <person name="Larimer F."/>
            <person name="Land M."/>
            <person name="Hauser L."/>
            <person name="Kyrpides N."/>
            <person name="Ovchinnikova G."/>
            <person name="Orwin P."/>
            <person name="Leadbetter J.R."/>
            <person name="Spain J.C."/>
            <person name="Han J.I."/>
        </authorList>
    </citation>
    <scope>NUCLEOTIDE SEQUENCE</scope>
    <source>
        <strain evidence="3">S110</strain>
    </source>
</reference>
<dbReference type="PANTHER" id="PTHR40269:SF1">
    <property type="entry name" value="OUTER MEMBRANE PROTEIN"/>
    <property type="match status" value="1"/>
</dbReference>
<evidence type="ECO:0000256" key="2">
    <source>
        <dbReference type="SAM" id="SignalP"/>
    </source>
</evidence>
<dbReference type="PANTHER" id="PTHR40269">
    <property type="entry name" value="OUTER MEMBRANE PROTEIN-RELATED"/>
    <property type="match status" value="1"/>
</dbReference>
<dbReference type="KEGG" id="vap:Vapar_1561"/>
<feature type="chain" id="PRO_5002947382" description="DUF3300 domain-containing protein" evidence="2">
    <location>
        <begin position="23"/>
        <end position="649"/>
    </location>
</feature>
<protein>
    <recommendedName>
        <fullName evidence="4">DUF3300 domain-containing protein</fullName>
    </recommendedName>
</protein>
<dbReference type="AlphaFoldDB" id="C5CT87"/>
<sequence length="649" mass="72158" precursor="true">MTTSLRRTPLARLLTISLCIGAIGIAGCNKTDSTPSAPAPAPAPPAAAAPAPAPAAPAPAAYTPPSAEQLYQLVAPIALYPDKLVAQVLAGATYPDQITAAHGWLAQNASLKGGPLADAANQQPWDPSVKSLTAFRPVLDQMAGNIAWTEALGQAYYNDPADVMNAIQVMRQRASAAGRLKNNDKLRVASAATPRNYAPAPDVQPVYAGPAVVEPPPQFITIEPAQPDVVYVPNYDPQRIYGEPVPVYPGYAYTPPVEAAPGYSRGQMAAAGAFTFGLGVVVGAALERHDWGWRSWDVNWGAPRYRDRDRAVPPAYARPAVVYNNSTYISRSTTVVNNVRNVYNNNAPRGLPPGAPPPNFAAAPGLPPPQNAQFAQQQQQREQQARQQQAFMRQQQEQQQAAQQAQQLQARQRQQEQQERQARLQQHQQQDPLQRQRAQQAQQQAQQQARQQAQQQERLARQQAHNAPPQAPQALLQQQQQDQARRQQAAQQQQQQARADSQAQQQQQAMQERQQQRQSAQQEQSRRQQMQQQQAQQQARVLQQQQAQQQQMQRQQAQQQARQQQHQEQLQRQQQEAQAARQQQQRQQAIQQQQQQQQQRQQQQAQQQAQQAQQIRQQQQQAQQHAAAVAAAAHRRPPGRPGEPPKDQP</sequence>
<dbReference type="eggNOG" id="COG3064">
    <property type="taxonomic scope" value="Bacteria"/>
</dbReference>
<accession>C5CT87</accession>
<dbReference type="Pfam" id="PF11737">
    <property type="entry name" value="DUF3300"/>
    <property type="match status" value="1"/>
</dbReference>
<dbReference type="OrthoDB" id="197257at2"/>
<dbReference type="STRING" id="543728.Vapar_1561"/>
<dbReference type="PROSITE" id="PS51257">
    <property type="entry name" value="PROKAR_LIPOPROTEIN"/>
    <property type="match status" value="1"/>
</dbReference>
<feature type="compositionally biased region" description="Basic and acidic residues" evidence="1">
    <location>
        <begin position="413"/>
        <end position="422"/>
    </location>
</feature>
<organism evidence="3">
    <name type="scientific">Variovorax paradoxus (strain S110)</name>
    <dbReference type="NCBI Taxonomy" id="543728"/>
    <lineage>
        <taxon>Bacteria</taxon>
        <taxon>Pseudomonadati</taxon>
        <taxon>Pseudomonadota</taxon>
        <taxon>Betaproteobacteria</taxon>
        <taxon>Burkholderiales</taxon>
        <taxon>Comamonadaceae</taxon>
        <taxon>Variovorax</taxon>
    </lineage>
</organism>
<proteinExistence type="predicted"/>
<dbReference type="EMBL" id="CP001635">
    <property type="protein sequence ID" value="ACS18212.1"/>
    <property type="molecule type" value="Genomic_DNA"/>
</dbReference>
<gene>
    <name evidence="3" type="ordered locus">Vapar_1561</name>
</gene>
<dbReference type="HOGENOM" id="CLU_423851_0_0_4"/>
<evidence type="ECO:0000313" key="3">
    <source>
        <dbReference type="EMBL" id="ACS18212.1"/>
    </source>
</evidence>